<comment type="caution">
    <text evidence="3">The sequence shown here is derived from an EMBL/GenBank/DDBJ whole genome shotgun (WGS) entry which is preliminary data.</text>
</comment>
<keyword evidence="2" id="KW-1133">Transmembrane helix</keyword>
<reference evidence="4" key="1">
    <citation type="journal article" date="2019" name="Int. J. Syst. Evol. Microbiol.">
        <title>The Global Catalogue of Microorganisms (GCM) 10K type strain sequencing project: providing services to taxonomists for standard genome sequencing and annotation.</title>
        <authorList>
            <consortium name="The Broad Institute Genomics Platform"/>
            <consortium name="The Broad Institute Genome Sequencing Center for Infectious Disease"/>
            <person name="Wu L."/>
            <person name="Ma J."/>
        </authorList>
    </citation>
    <scope>NUCLEOTIDE SEQUENCE [LARGE SCALE GENOMIC DNA]</scope>
    <source>
        <strain evidence="4">JCM 9651</strain>
    </source>
</reference>
<sequence length="376" mass="38500">MSTCYGGYTMAARSGSGSVQIPIWAFAVAGFVLVVALFFAVRGLASSDVAKPGSTVGPSAGSTAGDGSTGGSGNGGPWNGGDDRGGETWSSTGGGDSSGRDGEKGGSSTGDTSSGKGDKSKPPGWLPWGPDSPNTDEQFEPDSIYDVLHAGNCTLAYDEAGKPHTSFVEGWKVAEGLAGVCLASRGDPKGMDIAKSAVDALRKADYKPGGEPWQCKDGDAYDVLKRFVEYYGTHPDAPVVLLAAPKGETACKVEISAVHIDGSAAKPNTNIGVSGTWPDAPVAAVLNAKELAEPLVLDLFVEGCCKDAALSFNLPEEIEGHPTKIDLTIRTKSGAEVTRRSAFTIVWEESPPPSSITPTTESPASSSPGTPGKPTS</sequence>
<feature type="compositionally biased region" description="Low complexity" evidence="1">
    <location>
        <begin position="356"/>
        <end position="376"/>
    </location>
</feature>
<feature type="region of interest" description="Disordered" evidence="1">
    <location>
        <begin position="347"/>
        <end position="376"/>
    </location>
</feature>
<accession>A0ABP6SA35</accession>
<keyword evidence="2" id="KW-0472">Membrane</keyword>
<keyword evidence="2" id="KW-0812">Transmembrane</keyword>
<feature type="compositionally biased region" description="Low complexity" evidence="1">
    <location>
        <begin position="57"/>
        <end position="66"/>
    </location>
</feature>
<organism evidence="3 4">
    <name type="scientific">Streptomyces sannanensis</name>
    <dbReference type="NCBI Taxonomy" id="285536"/>
    <lineage>
        <taxon>Bacteria</taxon>
        <taxon>Bacillati</taxon>
        <taxon>Actinomycetota</taxon>
        <taxon>Actinomycetes</taxon>
        <taxon>Kitasatosporales</taxon>
        <taxon>Streptomycetaceae</taxon>
        <taxon>Streptomyces</taxon>
    </lineage>
</organism>
<feature type="transmembrane region" description="Helical" evidence="2">
    <location>
        <begin position="21"/>
        <end position="41"/>
    </location>
</feature>
<feature type="region of interest" description="Disordered" evidence="1">
    <location>
        <begin position="49"/>
        <end position="139"/>
    </location>
</feature>
<proteinExistence type="predicted"/>
<keyword evidence="4" id="KW-1185">Reference proteome</keyword>
<evidence type="ECO:0000256" key="1">
    <source>
        <dbReference type="SAM" id="MobiDB-lite"/>
    </source>
</evidence>
<evidence type="ECO:0000313" key="4">
    <source>
        <dbReference type="Proteomes" id="UP001499990"/>
    </source>
</evidence>
<evidence type="ECO:0000313" key="3">
    <source>
        <dbReference type="EMBL" id="GAA3371916.1"/>
    </source>
</evidence>
<gene>
    <name evidence="3" type="ORF">GCM10020367_24650</name>
</gene>
<evidence type="ECO:0000256" key="2">
    <source>
        <dbReference type="SAM" id="Phobius"/>
    </source>
</evidence>
<protein>
    <submittedName>
        <fullName evidence="3">Uncharacterized protein</fullName>
    </submittedName>
</protein>
<dbReference type="EMBL" id="BAAAYL010000001">
    <property type="protein sequence ID" value="GAA3371916.1"/>
    <property type="molecule type" value="Genomic_DNA"/>
</dbReference>
<feature type="compositionally biased region" description="Gly residues" evidence="1">
    <location>
        <begin position="67"/>
        <end position="79"/>
    </location>
</feature>
<name>A0ABP6SA35_9ACTN</name>
<dbReference type="Proteomes" id="UP001499990">
    <property type="component" value="Unassembled WGS sequence"/>
</dbReference>